<organism evidence="2 3">
    <name type="scientific">Chryseobacterium polytrichastri</name>
    <dbReference type="NCBI Taxonomy" id="1302687"/>
    <lineage>
        <taxon>Bacteria</taxon>
        <taxon>Pseudomonadati</taxon>
        <taxon>Bacteroidota</taxon>
        <taxon>Flavobacteriia</taxon>
        <taxon>Flavobacteriales</taxon>
        <taxon>Weeksellaceae</taxon>
        <taxon>Chryseobacterium group</taxon>
        <taxon>Chryseobacterium</taxon>
    </lineage>
</organism>
<keyword evidence="3" id="KW-1185">Reference proteome</keyword>
<sequence length="375" mass="43385">MEKKKTHDTEAIQKVGDTLLVLHHKNNTIRLVNGVNPQGQLKEVLPQHKGSDEVLHIEANDESFAQFFSDFYNQLKNPSDFSFFKVTEYDAVETAKELQAYVTNASKDEKEGLKEYEISIDAVKDRTVQSVAQSFDSNKVGPPYRYQIEQINWGIMEKFGLNQEKLEKLNVMEPLLKGYKTPHLIPVKINLGKAITIMDARLSLQCNDVGEVEPCIHGIRKEPDLNNAFFGHIFTVEDKRKLLETGNMGRIVNLVNPKTDEVIPSVISRDRLTNELVAWRSGSIRVPLVICGVTLNEVHKKRLKKGKFCLLKICCLRKELCLIRMYSLMQIKAMWSFYLRRILRVLGWEIWGVEVKVRFRLYLEGRRFVYGRWID</sequence>
<dbReference type="RefSeq" id="WP_073292190.1">
    <property type="nucleotide sequence ID" value="NZ_FRAV01000008.1"/>
</dbReference>
<proteinExistence type="predicted"/>
<evidence type="ECO:0000313" key="3">
    <source>
        <dbReference type="Proteomes" id="UP000184364"/>
    </source>
</evidence>
<dbReference type="EMBL" id="FRAV01000008">
    <property type="protein sequence ID" value="SHK84264.1"/>
    <property type="molecule type" value="Genomic_DNA"/>
</dbReference>
<dbReference type="Pfam" id="PF13351">
    <property type="entry name" value="DUF4099"/>
    <property type="match status" value="1"/>
</dbReference>
<dbReference type="InterPro" id="IPR025343">
    <property type="entry name" value="DUF4099"/>
</dbReference>
<feature type="domain" description="DUF4099" evidence="1">
    <location>
        <begin position="146"/>
        <end position="226"/>
    </location>
</feature>
<dbReference type="STRING" id="1302687.SAMN05444267_1008126"/>
<reference evidence="3" key="1">
    <citation type="submission" date="2016-11" db="EMBL/GenBank/DDBJ databases">
        <authorList>
            <person name="Varghese N."/>
            <person name="Submissions S."/>
        </authorList>
    </citation>
    <scope>NUCLEOTIDE SEQUENCE [LARGE SCALE GENOMIC DNA]</scope>
    <source>
        <strain evidence="3">DSM 26899</strain>
    </source>
</reference>
<dbReference type="Proteomes" id="UP000184364">
    <property type="component" value="Unassembled WGS sequence"/>
</dbReference>
<dbReference type="OrthoDB" id="1081890at2"/>
<protein>
    <recommendedName>
        <fullName evidence="1">DUF4099 domain-containing protein</fullName>
    </recommendedName>
</protein>
<name>A0A1M6VSA3_9FLAO</name>
<accession>A0A1M6VSA3</accession>
<dbReference type="AlphaFoldDB" id="A0A1M6VSA3"/>
<evidence type="ECO:0000259" key="1">
    <source>
        <dbReference type="Pfam" id="PF13351"/>
    </source>
</evidence>
<evidence type="ECO:0000313" key="2">
    <source>
        <dbReference type="EMBL" id="SHK84264.1"/>
    </source>
</evidence>
<gene>
    <name evidence="2" type="ORF">SAMN05444267_1008126</name>
</gene>